<sequence length="67" mass="7626">MGSAPPTTAMETPEVLSQDKINEYAKIGKQGMEVSAWRDQILKDNEDVILKFTKLYQNINQVNKDLQ</sequence>
<protein>
    <submittedName>
        <fullName evidence="1">Uncharacterized protein</fullName>
    </submittedName>
</protein>
<proteinExistence type="predicted"/>
<reference evidence="1 2" key="1">
    <citation type="journal article" date="2021" name="Nat. Plants">
        <title>The Taxus genome provides insights into paclitaxel biosynthesis.</title>
        <authorList>
            <person name="Xiong X."/>
            <person name="Gou J."/>
            <person name="Liao Q."/>
            <person name="Li Y."/>
            <person name="Zhou Q."/>
            <person name="Bi G."/>
            <person name="Li C."/>
            <person name="Du R."/>
            <person name="Wang X."/>
            <person name="Sun T."/>
            <person name="Guo L."/>
            <person name="Liang H."/>
            <person name="Lu P."/>
            <person name="Wu Y."/>
            <person name="Zhang Z."/>
            <person name="Ro D.K."/>
            <person name="Shang Y."/>
            <person name="Huang S."/>
            <person name="Yan J."/>
        </authorList>
    </citation>
    <scope>NUCLEOTIDE SEQUENCE [LARGE SCALE GENOMIC DNA]</scope>
    <source>
        <strain evidence="1">Ta-2019</strain>
    </source>
</reference>
<feature type="non-terminal residue" evidence="1">
    <location>
        <position position="67"/>
    </location>
</feature>
<dbReference type="EMBL" id="JAHRHJ020000001">
    <property type="protein sequence ID" value="KAH9331976.1"/>
    <property type="molecule type" value="Genomic_DNA"/>
</dbReference>
<keyword evidence="2" id="KW-1185">Reference proteome</keyword>
<name>A0AA38H0C4_TAXCH</name>
<organism evidence="1 2">
    <name type="scientific">Taxus chinensis</name>
    <name type="common">Chinese yew</name>
    <name type="synonym">Taxus wallichiana var. chinensis</name>
    <dbReference type="NCBI Taxonomy" id="29808"/>
    <lineage>
        <taxon>Eukaryota</taxon>
        <taxon>Viridiplantae</taxon>
        <taxon>Streptophyta</taxon>
        <taxon>Embryophyta</taxon>
        <taxon>Tracheophyta</taxon>
        <taxon>Spermatophyta</taxon>
        <taxon>Pinopsida</taxon>
        <taxon>Pinidae</taxon>
        <taxon>Conifers II</taxon>
        <taxon>Cupressales</taxon>
        <taxon>Taxaceae</taxon>
        <taxon>Taxus</taxon>
    </lineage>
</organism>
<dbReference type="Proteomes" id="UP000824469">
    <property type="component" value="Unassembled WGS sequence"/>
</dbReference>
<gene>
    <name evidence="1" type="ORF">KI387_004084</name>
</gene>
<evidence type="ECO:0000313" key="2">
    <source>
        <dbReference type="Proteomes" id="UP000824469"/>
    </source>
</evidence>
<dbReference type="AlphaFoldDB" id="A0AA38H0C4"/>
<evidence type="ECO:0000313" key="1">
    <source>
        <dbReference type="EMBL" id="KAH9331976.1"/>
    </source>
</evidence>
<comment type="caution">
    <text evidence="1">The sequence shown here is derived from an EMBL/GenBank/DDBJ whole genome shotgun (WGS) entry which is preliminary data.</text>
</comment>
<accession>A0AA38H0C4</accession>